<dbReference type="EMBL" id="KN832879">
    <property type="protein sequence ID" value="KIM98979.1"/>
    <property type="molecule type" value="Genomic_DNA"/>
</dbReference>
<dbReference type="InterPro" id="IPR015813">
    <property type="entry name" value="Pyrv/PenolPyrv_kinase-like_dom"/>
</dbReference>
<gene>
    <name evidence="3" type="ORF">OIDMADRAFT_104871</name>
</gene>
<evidence type="ECO:0000313" key="3">
    <source>
        <dbReference type="EMBL" id="KIM98979.1"/>
    </source>
</evidence>
<dbReference type="STRING" id="913774.A0A0C3H6N8"/>
<protein>
    <submittedName>
        <fullName evidence="3">Uncharacterized protein</fullName>
    </submittedName>
</protein>
<dbReference type="CDD" id="cd00377">
    <property type="entry name" value="ICL_PEPM"/>
    <property type="match status" value="1"/>
</dbReference>
<comment type="similarity">
    <text evidence="2">Belongs to the isocitrate lyase/PEP mutase superfamily.</text>
</comment>
<dbReference type="PANTHER" id="PTHR42905:SF2">
    <property type="entry name" value="PHOSPHOENOLPYRUVATE CARBOXYLASE FAMILY PROTEIN"/>
    <property type="match status" value="1"/>
</dbReference>
<sequence>MASPVQKLRAMLEDKDKIVVCPGVFDGLTARIALNNGFECLYMTGAGTTMSRLGMPDLGVATLNDMRDHAGMIANLDRRVPLIADADTGYGGALMVGRTTEQYIQAGVAGFHLEDQVVNKRCGHLKNKEIVDEDVYMSRIRAAVNARTKVGQDIVIIARTDALQMLGYEAAISRLKNAIKIGADVAFLEGIISKEQAKEACEELAPTPVLLNMVDGGVTPHFTVAEAKETGFQIIIYPAFALGPVYRAVTAAAKELKETGDNANAVADISGMGPRELFMVCGLKEAMEFDIAAGGSAYTNGV</sequence>
<comment type="catalytic activity">
    <reaction evidence="1">
        <text>(2S,3R)-3-hydroxybutane-1,2,3-tricarboxylate = pyruvate + succinate</text>
        <dbReference type="Rhea" id="RHEA:16809"/>
        <dbReference type="ChEBI" id="CHEBI:15361"/>
        <dbReference type="ChEBI" id="CHEBI:30031"/>
        <dbReference type="ChEBI" id="CHEBI:57429"/>
        <dbReference type="EC" id="4.1.3.30"/>
    </reaction>
</comment>
<dbReference type="PROSITE" id="PS00161">
    <property type="entry name" value="ISOCITRATE_LYASE"/>
    <property type="match status" value="1"/>
</dbReference>
<reference evidence="3 4" key="1">
    <citation type="submission" date="2014-04" db="EMBL/GenBank/DDBJ databases">
        <authorList>
            <consortium name="DOE Joint Genome Institute"/>
            <person name="Kuo A."/>
            <person name="Martino E."/>
            <person name="Perotto S."/>
            <person name="Kohler A."/>
            <person name="Nagy L.G."/>
            <person name="Floudas D."/>
            <person name="Copeland A."/>
            <person name="Barry K.W."/>
            <person name="Cichocki N."/>
            <person name="Veneault-Fourrey C."/>
            <person name="LaButti K."/>
            <person name="Lindquist E.A."/>
            <person name="Lipzen A."/>
            <person name="Lundell T."/>
            <person name="Morin E."/>
            <person name="Murat C."/>
            <person name="Sun H."/>
            <person name="Tunlid A."/>
            <person name="Henrissat B."/>
            <person name="Grigoriev I.V."/>
            <person name="Hibbett D.S."/>
            <person name="Martin F."/>
            <person name="Nordberg H.P."/>
            <person name="Cantor M.N."/>
            <person name="Hua S.X."/>
        </authorList>
    </citation>
    <scope>NUCLEOTIDE SEQUENCE [LARGE SCALE GENOMIC DNA]</scope>
    <source>
        <strain evidence="3 4">Zn</strain>
    </source>
</reference>
<dbReference type="SUPFAM" id="SSF51621">
    <property type="entry name" value="Phosphoenolpyruvate/pyruvate domain"/>
    <property type="match status" value="1"/>
</dbReference>
<dbReference type="Gene3D" id="3.20.20.60">
    <property type="entry name" value="Phosphoenolpyruvate-binding domains"/>
    <property type="match status" value="1"/>
</dbReference>
<dbReference type="InterPro" id="IPR040442">
    <property type="entry name" value="Pyrv_kinase-like_dom_sf"/>
</dbReference>
<dbReference type="GO" id="GO:0046421">
    <property type="term" value="F:methylisocitrate lyase activity"/>
    <property type="evidence" value="ECO:0007669"/>
    <property type="project" value="UniProtKB-EC"/>
</dbReference>
<dbReference type="PANTHER" id="PTHR42905">
    <property type="entry name" value="PHOSPHOENOLPYRUVATE CARBOXYLASE"/>
    <property type="match status" value="1"/>
</dbReference>
<dbReference type="Pfam" id="PF13714">
    <property type="entry name" value="PEP_mutase"/>
    <property type="match status" value="1"/>
</dbReference>
<evidence type="ECO:0000313" key="4">
    <source>
        <dbReference type="Proteomes" id="UP000054321"/>
    </source>
</evidence>
<dbReference type="InterPro" id="IPR018523">
    <property type="entry name" value="Isocitrate_lyase_ph_CS"/>
</dbReference>
<dbReference type="HOGENOM" id="CLU_027389_3_0_1"/>
<keyword evidence="4" id="KW-1185">Reference proteome</keyword>
<evidence type="ECO:0000256" key="2">
    <source>
        <dbReference type="ARBA" id="ARBA00061405"/>
    </source>
</evidence>
<organism evidence="3 4">
    <name type="scientific">Oidiodendron maius (strain Zn)</name>
    <dbReference type="NCBI Taxonomy" id="913774"/>
    <lineage>
        <taxon>Eukaryota</taxon>
        <taxon>Fungi</taxon>
        <taxon>Dikarya</taxon>
        <taxon>Ascomycota</taxon>
        <taxon>Pezizomycotina</taxon>
        <taxon>Leotiomycetes</taxon>
        <taxon>Leotiomycetes incertae sedis</taxon>
        <taxon>Myxotrichaceae</taxon>
        <taxon>Oidiodendron</taxon>
    </lineage>
</organism>
<reference evidence="4" key="2">
    <citation type="submission" date="2015-01" db="EMBL/GenBank/DDBJ databases">
        <title>Evolutionary Origins and Diversification of the Mycorrhizal Mutualists.</title>
        <authorList>
            <consortium name="DOE Joint Genome Institute"/>
            <consortium name="Mycorrhizal Genomics Consortium"/>
            <person name="Kohler A."/>
            <person name="Kuo A."/>
            <person name="Nagy L.G."/>
            <person name="Floudas D."/>
            <person name="Copeland A."/>
            <person name="Barry K.W."/>
            <person name="Cichocki N."/>
            <person name="Veneault-Fourrey C."/>
            <person name="LaButti K."/>
            <person name="Lindquist E.A."/>
            <person name="Lipzen A."/>
            <person name="Lundell T."/>
            <person name="Morin E."/>
            <person name="Murat C."/>
            <person name="Riley R."/>
            <person name="Ohm R."/>
            <person name="Sun H."/>
            <person name="Tunlid A."/>
            <person name="Henrissat B."/>
            <person name="Grigoriev I.V."/>
            <person name="Hibbett D.S."/>
            <person name="Martin F."/>
        </authorList>
    </citation>
    <scope>NUCLEOTIDE SEQUENCE [LARGE SCALE GENOMIC DNA]</scope>
    <source>
        <strain evidence="4">Zn</strain>
    </source>
</reference>
<dbReference type="FunFam" id="3.20.20.60:FF:000009">
    <property type="entry name" value="2-methylisocitrate lyase"/>
    <property type="match status" value="1"/>
</dbReference>
<dbReference type="OrthoDB" id="1923844at2759"/>
<name>A0A0C3H6N8_OIDMZ</name>
<proteinExistence type="inferred from homology"/>
<dbReference type="Proteomes" id="UP000054321">
    <property type="component" value="Unassembled WGS sequence"/>
</dbReference>
<dbReference type="InParanoid" id="A0A0C3H6N8"/>
<evidence type="ECO:0000256" key="1">
    <source>
        <dbReference type="ARBA" id="ARBA00001050"/>
    </source>
</evidence>
<dbReference type="AlphaFoldDB" id="A0A0C3H6N8"/>
<dbReference type="InterPro" id="IPR039556">
    <property type="entry name" value="ICL/PEPM"/>
</dbReference>
<accession>A0A0C3H6N8</accession>